<proteinExistence type="predicted"/>
<comment type="caution">
    <text evidence="1">The sequence shown here is derived from an EMBL/GenBank/DDBJ whole genome shotgun (WGS) entry which is preliminary data.</text>
</comment>
<keyword evidence="2" id="KW-1185">Reference proteome</keyword>
<dbReference type="RefSeq" id="WP_191817306.1">
    <property type="nucleotide sequence ID" value="NZ_JACSQT010000022.1"/>
</dbReference>
<dbReference type="EMBL" id="JACSQT010000022">
    <property type="protein sequence ID" value="MBD7939653.1"/>
    <property type="molecule type" value="Genomic_DNA"/>
</dbReference>
<evidence type="ECO:0000313" key="2">
    <source>
        <dbReference type="Proteomes" id="UP000657931"/>
    </source>
</evidence>
<organism evidence="1 2">
    <name type="scientific">Cytobacillus stercorigallinarum</name>
    <dbReference type="NCBI Taxonomy" id="2762240"/>
    <lineage>
        <taxon>Bacteria</taxon>
        <taxon>Bacillati</taxon>
        <taxon>Bacillota</taxon>
        <taxon>Bacilli</taxon>
        <taxon>Bacillales</taxon>
        <taxon>Bacillaceae</taxon>
        <taxon>Cytobacillus</taxon>
    </lineage>
</organism>
<dbReference type="Proteomes" id="UP000657931">
    <property type="component" value="Unassembled WGS sequence"/>
</dbReference>
<protein>
    <recommendedName>
        <fullName evidence="3">Competence protein CoiA-like family protein</fullName>
    </recommendedName>
</protein>
<evidence type="ECO:0000313" key="1">
    <source>
        <dbReference type="EMBL" id="MBD7939653.1"/>
    </source>
</evidence>
<accession>A0ABR8QVW5</accession>
<evidence type="ECO:0008006" key="3">
    <source>
        <dbReference type="Google" id="ProtNLM"/>
    </source>
</evidence>
<gene>
    <name evidence="1" type="ORF">H9655_21655</name>
</gene>
<reference evidence="1 2" key="1">
    <citation type="submission" date="2020-08" db="EMBL/GenBank/DDBJ databases">
        <title>A Genomic Blueprint of the Chicken Gut Microbiome.</title>
        <authorList>
            <person name="Gilroy R."/>
            <person name="Ravi A."/>
            <person name="Getino M."/>
            <person name="Pursley I."/>
            <person name="Horton D.L."/>
            <person name="Alikhan N.-F."/>
            <person name="Baker D."/>
            <person name="Gharbi K."/>
            <person name="Hall N."/>
            <person name="Watson M."/>
            <person name="Adriaenssens E.M."/>
            <person name="Foster-Nyarko E."/>
            <person name="Jarju S."/>
            <person name="Secka A."/>
            <person name="Antonio M."/>
            <person name="Oren A."/>
            <person name="Chaudhuri R."/>
            <person name="La Ragione R.M."/>
            <person name="Hildebrand F."/>
            <person name="Pallen M.J."/>
        </authorList>
    </citation>
    <scope>NUCLEOTIDE SEQUENCE [LARGE SCALE GENOMIC DNA]</scope>
    <source>
        <strain evidence="1 2">Sa5YUA1</strain>
    </source>
</reference>
<sequence>MTRTALHPHTLEELDIVKWELKYKAIDIKPLCPVCRKELFIRASSTPAKASHFVHYKNSGCPTIDENRKKYEGLRPVEMDFKNAKKIKKEFINNMWLVYQKCNSLCSEDPNKKGLNQKQFKKMVDKATENDIWYYKGLTLEYLPYVLLVNYGVFRELKRKCYFVFDSKLTNYDDLWTKGKVKKKIWKVYYEDNDVKGINIDFNTSDIATDYFMFYVLGLQQNKKEEKFFEMCEI</sequence>
<name>A0ABR8QVW5_9BACI</name>